<dbReference type="InterPro" id="IPR025483">
    <property type="entry name" value="Lipase_euk"/>
</dbReference>
<comment type="similarity">
    <text evidence="1">Belongs to the AB hydrolase superfamily. Lipase family.</text>
</comment>
<comment type="caution">
    <text evidence="10">The sequence shown here is derived from an EMBL/GenBank/DDBJ whole genome shotgun (WGS) entry which is preliminary data.</text>
</comment>
<feature type="active site" description="Nucleophile" evidence="7">
    <location>
        <position position="138"/>
    </location>
</feature>
<evidence type="ECO:0000256" key="1">
    <source>
        <dbReference type="ARBA" id="ARBA00010701"/>
    </source>
</evidence>
<evidence type="ECO:0008006" key="12">
    <source>
        <dbReference type="Google" id="ProtNLM"/>
    </source>
</evidence>
<feature type="domain" description="Serine aminopeptidase S33" evidence="9">
    <location>
        <begin position="68"/>
        <end position="169"/>
    </location>
</feature>
<dbReference type="Pfam" id="PF12146">
    <property type="entry name" value="Hydrolase_4"/>
    <property type="match status" value="1"/>
</dbReference>
<keyword evidence="11" id="KW-1185">Reference proteome</keyword>
<organism evidence="10 11">
    <name type="scientific">Pristionchus mayeri</name>
    <dbReference type="NCBI Taxonomy" id="1317129"/>
    <lineage>
        <taxon>Eukaryota</taxon>
        <taxon>Metazoa</taxon>
        <taxon>Ecdysozoa</taxon>
        <taxon>Nematoda</taxon>
        <taxon>Chromadorea</taxon>
        <taxon>Rhabditida</taxon>
        <taxon>Rhabditina</taxon>
        <taxon>Diplogasteromorpha</taxon>
        <taxon>Diplogasteroidea</taxon>
        <taxon>Neodiplogasteridae</taxon>
        <taxon>Pristionchus</taxon>
    </lineage>
</organism>
<feature type="active site" description="Charge relay system" evidence="7">
    <location>
        <position position="315"/>
    </location>
</feature>
<dbReference type="Gene3D" id="3.40.50.1820">
    <property type="entry name" value="alpha/beta hydrolase"/>
    <property type="match status" value="1"/>
</dbReference>
<dbReference type="PANTHER" id="PTHR11005">
    <property type="entry name" value="LYSOSOMAL ACID LIPASE-RELATED"/>
    <property type="match status" value="1"/>
</dbReference>
<dbReference type="GO" id="GO:0016788">
    <property type="term" value="F:hydrolase activity, acting on ester bonds"/>
    <property type="evidence" value="ECO:0007669"/>
    <property type="project" value="InterPro"/>
</dbReference>
<dbReference type="PIRSF" id="PIRSF000862">
    <property type="entry name" value="Steryl_ester_lip"/>
    <property type="match status" value="1"/>
</dbReference>
<dbReference type="SUPFAM" id="SSF53474">
    <property type="entry name" value="alpha/beta-Hydrolases"/>
    <property type="match status" value="1"/>
</dbReference>
<reference evidence="11" key="1">
    <citation type="submission" date="2022-10" db="EMBL/GenBank/DDBJ databases">
        <title>Genome assembly of Pristionchus species.</title>
        <authorList>
            <person name="Yoshida K."/>
            <person name="Sommer R.J."/>
        </authorList>
    </citation>
    <scope>NUCLEOTIDE SEQUENCE [LARGE SCALE GENOMIC DNA]</scope>
    <source>
        <strain evidence="11">RS5460</strain>
    </source>
</reference>
<proteinExistence type="inferred from homology"/>
<sequence>MDMIRQWGYPAEKHDVQTEDGFILTMFRIPHGRFSDATWWCQRPVVVFFHALMASGTEFFLNPPESSLAFLLAEAGFDVFLINHRGTTYSKRHVTLKPTDNKFWQWTMDELAKYDSPAAIDAALAISGQKQAYWVGHSMGTTVGYMMLAARPNYNDKIKALFQLAPTGTAAFAVGPIDIIFSAYAHLRNLISVYQRVYGSHEIAYSLPFLNPTIAKMCLSIPFEWEVRRYAITNLILNNKTSKLQSRAPVYMANYPAGTSTWNLLHYFQMASARRIERFDHGSMENLRRYGVEKPPAYDYGLINVPVYHFWSRSDFIVPREDMDETIMETLSTHLVKQWIHIAGYNHFDFALALNIKEKVAEPIIAAVLKQERGMC</sequence>
<evidence type="ECO:0000256" key="6">
    <source>
        <dbReference type="ARBA" id="ARBA00023180"/>
    </source>
</evidence>
<evidence type="ECO:0000256" key="2">
    <source>
        <dbReference type="ARBA" id="ARBA00022729"/>
    </source>
</evidence>
<keyword evidence="3" id="KW-0378">Hydrolase</keyword>
<feature type="active site" description="Charge relay system" evidence="7">
    <location>
        <position position="347"/>
    </location>
</feature>
<dbReference type="InterPro" id="IPR006693">
    <property type="entry name" value="AB_hydrolase_lipase"/>
</dbReference>
<gene>
    <name evidence="10" type="ORF">PMAYCL1PPCAC_20962</name>
</gene>
<keyword evidence="4" id="KW-0442">Lipid degradation</keyword>
<evidence type="ECO:0000259" key="9">
    <source>
        <dbReference type="Pfam" id="PF12146"/>
    </source>
</evidence>
<evidence type="ECO:0000259" key="8">
    <source>
        <dbReference type="Pfam" id="PF04083"/>
    </source>
</evidence>
<dbReference type="Pfam" id="PF04083">
    <property type="entry name" value="Abhydro_lipase"/>
    <property type="match status" value="1"/>
</dbReference>
<evidence type="ECO:0000256" key="3">
    <source>
        <dbReference type="ARBA" id="ARBA00022801"/>
    </source>
</evidence>
<keyword evidence="5" id="KW-0443">Lipid metabolism</keyword>
<keyword evidence="2" id="KW-0732">Signal</keyword>
<protein>
    <recommendedName>
        <fullName evidence="12">Lipase</fullName>
    </recommendedName>
</protein>
<feature type="domain" description="Partial AB-hydrolase lipase" evidence="8">
    <location>
        <begin position="2"/>
        <end position="62"/>
    </location>
</feature>
<name>A0AAN5CVG3_9BILA</name>
<evidence type="ECO:0000256" key="5">
    <source>
        <dbReference type="ARBA" id="ARBA00023098"/>
    </source>
</evidence>
<dbReference type="InterPro" id="IPR029058">
    <property type="entry name" value="AB_hydrolase_fold"/>
</dbReference>
<evidence type="ECO:0000313" key="11">
    <source>
        <dbReference type="Proteomes" id="UP001328107"/>
    </source>
</evidence>
<evidence type="ECO:0000256" key="4">
    <source>
        <dbReference type="ARBA" id="ARBA00022963"/>
    </source>
</evidence>
<dbReference type="Proteomes" id="UP001328107">
    <property type="component" value="Unassembled WGS sequence"/>
</dbReference>
<evidence type="ECO:0000313" key="10">
    <source>
        <dbReference type="EMBL" id="GMR50767.1"/>
    </source>
</evidence>
<dbReference type="EMBL" id="BTRK01000004">
    <property type="protein sequence ID" value="GMR50767.1"/>
    <property type="molecule type" value="Genomic_DNA"/>
</dbReference>
<evidence type="ECO:0000256" key="7">
    <source>
        <dbReference type="PIRSR" id="PIRSR000862-1"/>
    </source>
</evidence>
<dbReference type="FunFam" id="3.40.50.1820:FF:000057">
    <property type="entry name" value="Lipase"/>
    <property type="match status" value="1"/>
</dbReference>
<keyword evidence="6" id="KW-0325">Glycoprotein</keyword>
<feature type="non-terminal residue" evidence="10">
    <location>
        <position position="376"/>
    </location>
</feature>
<dbReference type="AlphaFoldDB" id="A0AAN5CVG3"/>
<dbReference type="GO" id="GO:0016042">
    <property type="term" value="P:lipid catabolic process"/>
    <property type="evidence" value="ECO:0007669"/>
    <property type="project" value="UniProtKB-KW"/>
</dbReference>
<accession>A0AAN5CVG3</accession>
<dbReference type="InterPro" id="IPR022742">
    <property type="entry name" value="Hydrolase_4"/>
</dbReference>